<dbReference type="InterPro" id="IPR021109">
    <property type="entry name" value="Peptidase_aspartic_dom_sf"/>
</dbReference>
<name>A0ABQ4XRQ3_9ASTR</name>
<evidence type="ECO:0000313" key="2">
    <source>
        <dbReference type="Proteomes" id="UP001151760"/>
    </source>
</evidence>
<organism evidence="1 2">
    <name type="scientific">Tanacetum coccineum</name>
    <dbReference type="NCBI Taxonomy" id="301880"/>
    <lineage>
        <taxon>Eukaryota</taxon>
        <taxon>Viridiplantae</taxon>
        <taxon>Streptophyta</taxon>
        <taxon>Embryophyta</taxon>
        <taxon>Tracheophyta</taxon>
        <taxon>Spermatophyta</taxon>
        <taxon>Magnoliopsida</taxon>
        <taxon>eudicotyledons</taxon>
        <taxon>Gunneridae</taxon>
        <taxon>Pentapetalae</taxon>
        <taxon>asterids</taxon>
        <taxon>campanulids</taxon>
        <taxon>Asterales</taxon>
        <taxon>Asteraceae</taxon>
        <taxon>Asteroideae</taxon>
        <taxon>Anthemideae</taxon>
        <taxon>Anthemidinae</taxon>
        <taxon>Tanacetum</taxon>
    </lineage>
</organism>
<keyword evidence="1" id="KW-0548">Nucleotidyltransferase</keyword>
<accession>A0ABQ4XRQ3</accession>
<dbReference type="CDD" id="cd00303">
    <property type="entry name" value="retropepsin_like"/>
    <property type="match status" value="1"/>
</dbReference>
<keyword evidence="2" id="KW-1185">Reference proteome</keyword>
<dbReference type="SUPFAM" id="SSF50630">
    <property type="entry name" value="Acid proteases"/>
    <property type="match status" value="1"/>
</dbReference>
<dbReference type="PANTHER" id="PTHR33067">
    <property type="entry name" value="RNA-DIRECTED DNA POLYMERASE-RELATED"/>
    <property type="match status" value="1"/>
</dbReference>
<keyword evidence="1" id="KW-0808">Transferase</keyword>
<dbReference type="GO" id="GO:0003964">
    <property type="term" value="F:RNA-directed DNA polymerase activity"/>
    <property type="evidence" value="ECO:0007669"/>
    <property type="project" value="UniProtKB-KW"/>
</dbReference>
<gene>
    <name evidence="1" type="ORF">Tco_0682421</name>
</gene>
<proteinExistence type="predicted"/>
<keyword evidence="1" id="KW-0695">RNA-directed DNA polymerase</keyword>
<dbReference type="EMBL" id="BQNB010009748">
    <property type="protein sequence ID" value="GJS67856.1"/>
    <property type="molecule type" value="Genomic_DNA"/>
</dbReference>
<dbReference type="Gene3D" id="2.40.70.10">
    <property type="entry name" value="Acid Proteases"/>
    <property type="match status" value="1"/>
</dbReference>
<reference evidence="1" key="2">
    <citation type="submission" date="2022-01" db="EMBL/GenBank/DDBJ databases">
        <authorList>
            <person name="Yamashiro T."/>
            <person name="Shiraishi A."/>
            <person name="Satake H."/>
            <person name="Nakayama K."/>
        </authorList>
    </citation>
    <scope>NUCLEOTIDE SEQUENCE</scope>
</reference>
<evidence type="ECO:0000313" key="1">
    <source>
        <dbReference type="EMBL" id="GJS67856.1"/>
    </source>
</evidence>
<comment type="caution">
    <text evidence="1">The sequence shown here is derived from an EMBL/GenBank/DDBJ whole genome shotgun (WGS) entry which is preliminary data.</text>
</comment>
<sequence>MKYEFISFGKCSNNFTSISLLLIALVSNFGIQKMLKALFSNKEKLLELANTPLNGNCSLVILKKLPEKLGDPRKFLIPCSFSELNCKALADLGASINLMPLSVWKKLGLSELISTRMTLELANRSVCIPAGIARDVFVPVGRFTFPANFVIVDYESDPRVPLILGRPFLRTARALIDVHGEELILRDGDERLILNMKHGTSIKDDIFDPEGDNVLIEKLLNLDSTKDLPPNVNLLSGSTTSSYPSLTTSEISDYSLKEFADELVLIESFPSGNDKLDSEDFLPHLTSSGDSVLLCGFFRGKSKGVESSRSVVPDTSLCGVYKRPGSLSRRGWDVPRRKSATWDGSRPSNSYFLGGKRINSIDADKDITLVIDQDDADVFDVNTLTGCMSKSNVVEEPSVPVSVASTKDSAATTTTTPRKGIVITVQCFNEEIVSKLQAEFDEDERLAREKDEANVALTKEWVDIQAKVDVDY</sequence>
<protein>
    <submittedName>
        <fullName evidence="1">Reverse transcriptase domain-containing protein</fullName>
    </submittedName>
</protein>
<dbReference type="PANTHER" id="PTHR33067:SF35">
    <property type="entry name" value="ASPARTIC PEPTIDASE DDI1-TYPE DOMAIN-CONTAINING PROTEIN"/>
    <property type="match status" value="1"/>
</dbReference>
<dbReference type="Proteomes" id="UP001151760">
    <property type="component" value="Unassembled WGS sequence"/>
</dbReference>
<reference evidence="1" key="1">
    <citation type="journal article" date="2022" name="Int. J. Mol. Sci.">
        <title>Draft Genome of Tanacetum Coccineum: Genomic Comparison of Closely Related Tanacetum-Family Plants.</title>
        <authorList>
            <person name="Yamashiro T."/>
            <person name="Shiraishi A."/>
            <person name="Nakayama K."/>
            <person name="Satake H."/>
        </authorList>
    </citation>
    <scope>NUCLEOTIDE SEQUENCE</scope>
</reference>